<dbReference type="AlphaFoldDB" id="A0A1W6MI65"/>
<dbReference type="SUPFAM" id="SSF53474">
    <property type="entry name" value="alpha/beta-Hydrolases"/>
    <property type="match status" value="1"/>
</dbReference>
<sequence length="68" mass="7678">MKWVHDLGFNTVAMNLRAHRSSNGDFCTFGAKEKFDVQKVTQKLLQSGHQNIGVWGQSVVRLVCKSRS</sequence>
<evidence type="ECO:0000313" key="1">
    <source>
        <dbReference type="EMBL" id="ARN77291.1"/>
    </source>
</evidence>
<dbReference type="Proteomes" id="UP000193431">
    <property type="component" value="Chromosome"/>
</dbReference>
<protein>
    <submittedName>
        <fullName evidence="1">Uncharacterized protein</fullName>
    </submittedName>
</protein>
<proteinExistence type="predicted"/>
<evidence type="ECO:0000313" key="2">
    <source>
        <dbReference type="Proteomes" id="UP000193431"/>
    </source>
</evidence>
<gene>
    <name evidence="1" type="ORF">BST97_04450</name>
</gene>
<dbReference type="InterPro" id="IPR029058">
    <property type="entry name" value="AB_hydrolase_fold"/>
</dbReference>
<organism evidence="1 2">
    <name type="scientific">Nonlabens spongiae</name>
    <dbReference type="NCBI Taxonomy" id="331648"/>
    <lineage>
        <taxon>Bacteria</taxon>
        <taxon>Pseudomonadati</taxon>
        <taxon>Bacteroidota</taxon>
        <taxon>Flavobacteriia</taxon>
        <taxon>Flavobacteriales</taxon>
        <taxon>Flavobacteriaceae</taxon>
        <taxon>Nonlabens</taxon>
    </lineage>
</organism>
<reference evidence="1 2" key="1">
    <citation type="submission" date="2016-11" db="EMBL/GenBank/DDBJ databases">
        <title>Trade-off between light-utilization and light-protection in marine flavobacteria.</title>
        <authorList>
            <person name="Kumagai Y."/>
        </authorList>
    </citation>
    <scope>NUCLEOTIDE SEQUENCE [LARGE SCALE GENOMIC DNA]</scope>
    <source>
        <strain evidence="1 2">JCM 13191</strain>
    </source>
</reference>
<accession>A0A1W6MI65</accession>
<keyword evidence="2" id="KW-1185">Reference proteome</keyword>
<dbReference type="Gene3D" id="3.40.50.1820">
    <property type="entry name" value="alpha/beta hydrolase"/>
    <property type="match status" value="1"/>
</dbReference>
<name>A0A1W6MI65_9FLAO</name>
<dbReference type="EMBL" id="CP019344">
    <property type="protein sequence ID" value="ARN77291.1"/>
    <property type="molecule type" value="Genomic_DNA"/>
</dbReference>